<dbReference type="PANTHER" id="PTHR43877">
    <property type="entry name" value="AMINOALKYLPHOSPHONATE N-ACETYLTRANSFERASE-RELATED-RELATED"/>
    <property type="match status" value="1"/>
</dbReference>
<evidence type="ECO:0000313" key="6">
    <source>
        <dbReference type="EMBL" id="RGE65443.1"/>
    </source>
</evidence>
<evidence type="ECO:0000313" key="4">
    <source>
        <dbReference type="EMBL" id="CUP66978.1"/>
    </source>
</evidence>
<evidence type="ECO:0000256" key="1">
    <source>
        <dbReference type="ARBA" id="ARBA00022679"/>
    </source>
</evidence>
<dbReference type="GeneID" id="72462572"/>
<dbReference type="AlphaFoldDB" id="A0A174Q7L5"/>
<protein>
    <submittedName>
        <fullName evidence="5 6">N-acetyltransferase</fullName>
    </submittedName>
    <submittedName>
        <fullName evidence="4">Putative acetyltransferase</fullName>
    </submittedName>
</protein>
<dbReference type="InterPro" id="IPR016181">
    <property type="entry name" value="Acyl_CoA_acyltransferase"/>
</dbReference>
<evidence type="ECO:0000313" key="9">
    <source>
        <dbReference type="Proteomes" id="UP000260828"/>
    </source>
</evidence>
<dbReference type="EMBL" id="CZBE01000009">
    <property type="protein sequence ID" value="CUP66978.1"/>
    <property type="molecule type" value="Genomic_DNA"/>
</dbReference>
<gene>
    <name evidence="5" type="ORF">B5F11_08955</name>
    <name evidence="6" type="ORF">DXC40_16955</name>
    <name evidence="4" type="ORF">ERS852551_01540</name>
</gene>
<name>A0A174Q7L5_9FIRM</name>
<dbReference type="EMBL" id="NFKP01000009">
    <property type="protein sequence ID" value="OUP69468.1"/>
    <property type="molecule type" value="Genomic_DNA"/>
</dbReference>
<dbReference type="Proteomes" id="UP000260828">
    <property type="component" value="Unassembled WGS sequence"/>
</dbReference>
<evidence type="ECO:0000313" key="7">
    <source>
        <dbReference type="Proteomes" id="UP000095765"/>
    </source>
</evidence>
<dbReference type="RefSeq" id="WP_006874271.1">
    <property type="nucleotide sequence ID" value="NZ_CABIWA010000012.1"/>
</dbReference>
<dbReference type="GO" id="GO:0016747">
    <property type="term" value="F:acyltransferase activity, transferring groups other than amino-acyl groups"/>
    <property type="evidence" value="ECO:0007669"/>
    <property type="project" value="InterPro"/>
</dbReference>
<feature type="domain" description="N-acetyltransferase" evidence="3">
    <location>
        <begin position="1"/>
        <end position="149"/>
    </location>
</feature>
<reference evidence="8" key="2">
    <citation type="submission" date="2017-04" db="EMBL/GenBank/DDBJ databases">
        <title>Function of individual gut microbiota members based on whole genome sequencing of pure cultures obtained from chicken caecum.</title>
        <authorList>
            <person name="Medvecky M."/>
            <person name="Cejkova D."/>
            <person name="Polansky O."/>
            <person name="Karasova D."/>
            <person name="Kubasova T."/>
            <person name="Cizek A."/>
            <person name="Rychlik I."/>
        </authorList>
    </citation>
    <scope>NUCLEOTIDE SEQUENCE [LARGE SCALE GENOMIC DNA]</scope>
    <source>
        <strain evidence="8">An175</strain>
    </source>
</reference>
<reference evidence="5" key="3">
    <citation type="journal article" date="2018" name="BMC Genomics">
        <title>Whole genome sequencing and function prediction of 133 gut anaerobes isolated from chicken caecum in pure cultures.</title>
        <authorList>
            <person name="Medvecky M."/>
            <person name="Cejkova D."/>
            <person name="Polansky O."/>
            <person name="Karasova D."/>
            <person name="Kubasova T."/>
            <person name="Cizek A."/>
            <person name="Rychlik I."/>
        </authorList>
    </citation>
    <scope>NUCLEOTIDE SEQUENCE</scope>
    <source>
        <strain evidence="5">An175</strain>
    </source>
</reference>
<accession>A0A174Q7L5</accession>
<sequence length="149" mass="17068">MIREITTADREVFLQLLDEFYHSPAVLHPVPRTYFERTFQEVTSGSPYARAYLLECGGAPAGYAQLSFTYSTEAGGRVIWVEELYVRPQYQGRGLGGAFFRFLEETYAGQAARIRLEVEPDNDGARRLYGRVGFEELPYMQMCRDFPAE</sequence>
<dbReference type="EMBL" id="QVME01000013">
    <property type="protein sequence ID" value="RGE65443.1"/>
    <property type="molecule type" value="Genomic_DNA"/>
</dbReference>
<dbReference type="PROSITE" id="PS51186">
    <property type="entry name" value="GNAT"/>
    <property type="match status" value="1"/>
</dbReference>
<dbReference type="InterPro" id="IPR050832">
    <property type="entry name" value="Bact_Acetyltransf"/>
</dbReference>
<dbReference type="Pfam" id="PF00583">
    <property type="entry name" value="Acetyltransf_1"/>
    <property type="match status" value="1"/>
</dbReference>
<keyword evidence="1 4" id="KW-0808">Transferase</keyword>
<dbReference type="SUPFAM" id="SSF55729">
    <property type="entry name" value="Acyl-CoA N-acyltransferases (Nat)"/>
    <property type="match status" value="1"/>
</dbReference>
<keyword evidence="2" id="KW-0012">Acyltransferase</keyword>
<reference evidence="6 9" key="4">
    <citation type="submission" date="2018-08" db="EMBL/GenBank/DDBJ databases">
        <title>A genome reference for cultivated species of the human gut microbiota.</title>
        <authorList>
            <person name="Zou Y."/>
            <person name="Xue W."/>
            <person name="Luo G."/>
        </authorList>
    </citation>
    <scope>NUCLEOTIDE SEQUENCE [LARGE SCALE GENOMIC DNA]</scope>
    <source>
        <strain evidence="6 9">TF05-12AC</strain>
    </source>
</reference>
<dbReference type="OrthoDB" id="95438at2"/>
<dbReference type="Proteomes" id="UP000095765">
    <property type="component" value="Unassembled WGS sequence"/>
</dbReference>
<dbReference type="Proteomes" id="UP000196386">
    <property type="component" value="Unassembled WGS sequence"/>
</dbReference>
<dbReference type="CDD" id="cd04301">
    <property type="entry name" value="NAT_SF"/>
    <property type="match status" value="1"/>
</dbReference>
<proteinExistence type="predicted"/>
<reference evidence="4 7" key="1">
    <citation type="submission" date="2015-09" db="EMBL/GenBank/DDBJ databases">
        <authorList>
            <consortium name="Pathogen Informatics"/>
        </authorList>
    </citation>
    <scope>NUCLEOTIDE SEQUENCE [LARGE SCALE GENOMIC DNA]</scope>
    <source>
        <strain evidence="4 7">2789STDY5834939</strain>
    </source>
</reference>
<organism evidence="4 7">
    <name type="scientific">Anaerotruncus colihominis</name>
    <dbReference type="NCBI Taxonomy" id="169435"/>
    <lineage>
        <taxon>Bacteria</taxon>
        <taxon>Bacillati</taxon>
        <taxon>Bacillota</taxon>
        <taxon>Clostridia</taxon>
        <taxon>Eubacteriales</taxon>
        <taxon>Oscillospiraceae</taxon>
        <taxon>Anaerotruncus</taxon>
    </lineage>
</organism>
<evidence type="ECO:0000313" key="8">
    <source>
        <dbReference type="Proteomes" id="UP000196386"/>
    </source>
</evidence>
<dbReference type="PANTHER" id="PTHR43877:SF2">
    <property type="entry name" value="AMINOALKYLPHOSPHONATE N-ACETYLTRANSFERASE-RELATED"/>
    <property type="match status" value="1"/>
</dbReference>
<dbReference type="Gene3D" id="3.40.630.30">
    <property type="match status" value="1"/>
</dbReference>
<dbReference type="InterPro" id="IPR000182">
    <property type="entry name" value="GNAT_dom"/>
</dbReference>
<evidence type="ECO:0000259" key="3">
    <source>
        <dbReference type="PROSITE" id="PS51186"/>
    </source>
</evidence>
<evidence type="ECO:0000313" key="5">
    <source>
        <dbReference type="EMBL" id="OUP69468.1"/>
    </source>
</evidence>
<evidence type="ECO:0000256" key="2">
    <source>
        <dbReference type="ARBA" id="ARBA00023315"/>
    </source>
</evidence>